<dbReference type="Proteomes" id="UP000038010">
    <property type="component" value="Unassembled WGS sequence"/>
</dbReference>
<evidence type="ECO:0000313" key="3">
    <source>
        <dbReference type="Proteomes" id="UP000038010"/>
    </source>
</evidence>
<name>A0A0N1HYZ8_9EURO</name>
<evidence type="ECO:0000256" key="1">
    <source>
        <dbReference type="SAM" id="MobiDB-lite"/>
    </source>
</evidence>
<gene>
    <name evidence="2" type="ORF">AB675_6304</name>
</gene>
<keyword evidence="3" id="KW-1185">Reference proteome</keyword>
<feature type="region of interest" description="Disordered" evidence="1">
    <location>
        <begin position="97"/>
        <end position="136"/>
    </location>
</feature>
<dbReference type="VEuPathDB" id="FungiDB:AB675_6304"/>
<organism evidence="2 3">
    <name type="scientific">Cyphellophora attinorum</name>
    <dbReference type="NCBI Taxonomy" id="1664694"/>
    <lineage>
        <taxon>Eukaryota</taxon>
        <taxon>Fungi</taxon>
        <taxon>Dikarya</taxon>
        <taxon>Ascomycota</taxon>
        <taxon>Pezizomycotina</taxon>
        <taxon>Eurotiomycetes</taxon>
        <taxon>Chaetothyriomycetidae</taxon>
        <taxon>Chaetothyriales</taxon>
        <taxon>Cyphellophoraceae</taxon>
        <taxon>Cyphellophora</taxon>
    </lineage>
</organism>
<dbReference type="OrthoDB" id="4152393at2759"/>
<accession>A0A0N1HYZ8</accession>
<dbReference type="RefSeq" id="XP_018003808.1">
    <property type="nucleotide sequence ID" value="XM_018146586.1"/>
</dbReference>
<comment type="caution">
    <text evidence="2">The sequence shown here is derived from an EMBL/GenBank/DDBJ whole genome shotgun (WGS) entry which is preliminary data.</text>
</comment>
<dbReference type="PANTHER" id="PTHR37540:SF5">
    <property type="entry name" value="TRANSCRIPTION FACTOR DOMAIN-CONTAINING PROTEIN"/>
    <property type="match status" value="1"/>
</dbReference>
<dbReference type="GeneID" id="28738466"/>
<dbReference type="AlphaFoldDB" id="A0A0N1HYZ8"/>
<evidence type="ECO:0000313" key="2">
    <source>
        <dbReference type="EMBL" id="KPI43845.1"/>
    </source>
</evidence>
<reference evidence="2 3" key="1">
    <citation type="submission" date="2015-06" db="EMBL/GenBank/DDBJ databases">
        <title>Draft genome of the ant-associated black yeast Phialophora attae CBS 131958.</title>
        <authorList>
            <person name="Moreno L.F."/>
            <person name="Stielow B.J."/>
            <person name="de Hoog S."/>
            <person name="Vicente V.A."/>
            <person name="Weiss V.A."/>
            <person name="de Vries M."/>
            <person name="Cruz L.M."/>
            <person name="Souza E.M."/>
        </authorList>
    </citation>
    <scope>NUCLEOTIDE SEQUENCE [LARGE SCALE GENOMIC DNA]</scope>
    <source>
        <strain evidence="2 3">CBS 131958</strain>
    </source>
</reference>
<dbReference type="EMBL" id="LFJN01000004">
    <property type="protein sequence ID" value="KPI43845.1"/>
    <property type="molecule type" value="Genomic_DNA"/>
</dbReference>
<dbReference type="PANTHER" id="PTHR37540">
    <property type="entry name" value="TRANSCRIPTION FACTOR (ACR-2), PUTATIVE-RELATED-RELATED"/>
    <property type="match status" value="1"/>
</dbReference>
<sequence>MDVRSPLKFILSGHGQEQSIRARELEASSIRSHASRISHRRIILKRSHHPTTHGEHGSYQLSNGTFSGPGNVDLLDVPVPSQLAQAVAINIHPDAVRTPADDSRAPNPDFNGSAEFSDHFREPGAFDSPTSDNSVVEGAAKIDKDKKDTGPDKLGAEQLIRDSWMNAPIERWGKGQRLDPFNCIPGSEQEFARIGLDFLTVTQWCWPAYASIGRAFDMKVSYHCAWLLEQLSKCESLFNIIVAHMKALHDSVTRPEDEPRREVDMHKSRAIALLRRRMMQPRAEEDDGVLLTIIYLSHHEAAMGDLAASAVHRQTLLQLLGQRGGMKSWKSDSGTRAVVGIFRDLSTTFIDGPNESSGHYPQLPMSIDQLSSFYRLPGGFQELALLGMLTMETIDIILQIQKMRKGRTYQMGHPHRSFSEGPTKDHKYDNLSEACPGLNIPDGPEGPALERLLCTLLMKLCIDKTHRYGYPGSMYQGVVIKLHKLLPLATPPSEGPGRSCLLWISLMMTDSWPKQSEQTAMWLQQVRCWFPEIGSWEVADFEQFGKKYIWTAEIAKLVAKHWPIVQEDGDESP</sequence>
<protein>
    <submittedName>
        <fullName evidence="2">Uncharacterized protein</fullName>
    </submittedName>
</protein>
<proteinExistence type="predicted"/>